<dbReference type="Proteomes" id="UP000423413">
    <property type="component" value="Chromosome"/>
</dbReference>
<evidence type="ECO:0000259" key="2">
    <source>
        <dbReference type="Pfam" id="PF18134"/>
    </source>
</evidence>
<protein>
    <submittedName>
        <fullName evidence="3">Nucleotidyltransferase</fullName>
    </submittedName>
</protein>
<dbReference type="EMBL" id="CP046441">
    <property type="protein sequence ID" value="QGT83981.1"/>
    <property type="molecule type" value="Genomic_DNA"/>
</dbReference>
<proteinExistence type="predicted"/>
<reference evidence="3 4" key="1">
    <citation type="submission" date="2019-11" db="EMBL/GenBank/DDBJ databases">
        <title>Complete genome sequence of Pseudomonas syringae pv. coronafaciens isolate B19001 originated in imported oat cereal.</title>
        <authorList>
            <person name="Kim S.M."/>
            <person name="Lee B.C."/>
            <person name="Seo S.J."/>
            <person name="Lee J.E."/>
            <person name="Choi N.J."/>
            <person name="Park J.H."/>
        </authorList>
    </citation>
    <scope>NUCLEOTIDE SEQUENCE [LARGE SCALE GENOMIC DNA]</scope>
    <source>
        <strain evidence="3 4">B19001</strain>
    </source>
</reference>
<name>A0AAE6UPR2_9PSED</name>
<dbReference type="Pfam" id="PF18144">
    <property type="entry name" value="SMODS"/>
    <property type="match status" value="1"/>
</dbReference>
<keyword evidence="1" id="KW-0051">Antiviral defense</keyword>
<organism evidence="3 4">
    <name type="scientific">Pseudomonas coronafaciens pv. coronafaciens</name>
    <dbReference type="NCBI Taxonomy" id="235275"/>
    <lineage>
        <taxon>Bacteria</taxon>
        <taxon>Pseudomonadati</taxon>
        <taxon>Pseudomonadota</taxon>
        <taxon>Gammaproteobacteria</taxon>
        <taxon>Pseudomonadales</taxon>
        <taxon>Pseudomonadaceae</taxon>
        <taxon>Pseudomonas</taxon>
        <taxon>Pseudomonas coronafaciens</taxon>
    </lineage>
</organism>
<dbReference type="AlphaFoldDB" id="A0AAE6UPR2"/>
<dbReference type="CDD" id="cd05400">
    <property type="entry name" value="NT_2-5OAS_ClassI-CCAase"/>
    <property type="match status" value="1"/>
</dbReference>
<dbReference type="Pfam" id="PF18134">
    <property type="entry name" value="AGS_C"/>
    <property type="match status" value="1"/>
</dbReference>
<dbReference type="InterPro" id="IPR006116">
    <property type="entry name" value="NT_2-5OAS_ClassI-CCAase"/>
</dbReference>
<evidence type="ECO:0000256" key="1">
    <source>
        <dbReference type="ARBA" id="ARBA00023118"/>
    </source>
</evidence>
<accession>A0AAE6UPR2</accession>
<feature type="domain" description="Adenylyl/Guanylyl and SMODS C-terminal sensor" evidence="2">
    <location>
        <begin position="348"/>
        <end position="476"/>
    </location>
</feature>
<gene>
    <name evidence="3" type="ORF">GMO17_23945</name>
</gene>
<evidence type="ECO:0000313" key="4">
    <source>
        <dbReference type="Proteomes" id="UP000423413"/>
    </source>
</evidence>
<sequence length="478" mass="54161">MKMISQFNSFLSDTVNINQTRFDRLESSIEAVKRYLSNSGWAPKIVRYAAHGSWAHRTIIKPVEGAAFDADLLVYIDPVEGWDAKSYINTLYDEFNASAIYSGKLRRSSHCITIEYAGERKIDIAPCLIERQSSGTYEVCNRASNMFEASRPGDYTKWLVEKNTESTGNNLRKVTRLLKYLRDIKTTFTCPSFLLTTLVGERVSYGDGNAPEFADVPSALKKIVGRLDDWLQQNYYLPEIRNPVLWEEIQSGSWDQTKYSNFRTVINRYRGWIDDAYNEEDKDESIAKWRKVFGDEFAKSEVVEKAARISSLATAGLESASSYFSDLVVAVKTIGRNALPIGFTSLPHMERPKWREANGAPLRVRIKAYRTSSENGQRLNEVVSLEPQNPGGWLQFQALDSVGLPFPTTFSVKWRITNTDMAAHAAKCMRGQFYSSDTHGVRTEGLQYHGVHMVEAFVIKKADDSIVGRSEVFYVVVD</sequence>
<dbReference type="GO" id="GO:0016779">
    <property type="term" value="F:nucleotidyltransferase activity"/>
    <property type="evidence" value="ECO:0007669"/>
    <property type="project" value="InterPro"/>
</dbReference>
<dbReference type="InterPro" id="IPR040511">
    <property type="entry name" value="AGS_C"/>
</dbReference>
<evidence type="ECO:0000313" key="3">
    <source>
        <dbReference type="EMBL" id="QGT83981.1"/>
    </source>
</evidence>
<dbReference type="GO" id="GO:0051607">
    <property type="term" value="P:defense response to virus"/>
    <property type="evidence" value="ECO:0007669"/>
    <property type="project" value="UniProtKB-KW"/>
</dbReference>
<dbReference type="RefSeq" id="WP_122356570.1">
    <property type="nucleotide sequence ID" value="NZ_CP046441.1"/>
</dbReference>